<keyword evidence="2" id="KW-1185">Reference proteome</keyword>
<protein>
    <submittedName>
        <fullName evidence="1">Uncharacterized protein</fullName>
    </submittedName>
</protein>
<sequence>MTETTEGKQDYKYSSVKTYIKALRSRNASSGFSLVGSAEHGLKAALHPAERALGPEAEDRKIPESLHGVKGLSSLGMVPGLKTDLRSLQVASLCAIIGSFRTRETLKLLREDIDVKPGSLSLSDSRRMIKWQWGAA</sequence>
<dbReference type="Proteomes" id="UP000591131">
    <property type="component" value="Unassembled WGS sequence"/>
</dbReference>
<gene>
    <name evidence="1" type="ORF">FOL47_008480</name>
</gene>
<dbReference type="EMBL" id="JAAPAO010000547">
    <property type="protein sequence ID" value="KAF4657343.1"/>
    <property type="molecule type" value="Genomic_DNA"/>
</dbReference>
<accession>A0A7J6LDS7</accession>
<organism evidence="1 2">
    <name type="scientific">Perkinsus chesapeaki</name>
    <name type="common">Clam parasite</name>
    <name type="synonym">Perkinsus andrewsi</name>
    <dbReference type="NCBI Taxonomy" id="330153"/>
    <lineage>
        <taxon>Eukaryota</taxon>
        <taxon>Sar</taxon>
        <taxon>Alveolata</taxon>
        <taxon>Perkinsozoa</taxon>
        <taxon>Perkinsea</taxon>
        <taxon>Perkinsida</taxon>
        <taxon>Perkinsidae</taxon>
        <taxon>Perkinsus</taxon>
    </lineage>
</organism>
<evidence type="ECO:0000313" key="2">
    <source>
        <dbReference type="Proteomes" id="UP000591131"/>
    </source>
</evidence>
<name>A0A7J6LDS7_PERCH</name>
<evidence type="ECO:0000313" key="1">
    <source>
        <dbReference type="EMBL" id="KAF4657343.1"/>
    </source>
</evidence>
<proteinExistence type="predicted"/>
<dbReference type="AlphaFoldDB" id="A0A7J6LDS7"/>
<comment type="caution">
    <text evidence="1">The sequence shown here is derived from an EMBL/GenBank/DDBJ whole genome shotgun (WGS) entry which is preliminary data.</text>
</comment>
<reference evidence="1 2" key="1">
    <citation type="submission" date="2020-04" db="EMBL/GenBank/DDBJ databases">
        <title>Perkinsus chesapeaki whole genome sequence.</title>
        <authorList>
            <person name="Bogema D.R."/>
        </authorList>
    </citation>
    <scope>NUCLEOTIDE SEQUENCE [LARGE SCALE GENOMIC DNA]</scope>
    <source>
        <strain evidence="1">ATCC PRA-425</strain>
    </source>
</reference>